<comment type="subcellular location">
    <subcellularLocation>
        <location evidence="1">Cell envelope</location>
    </subcellularLocation>
</comment>
<dbReference type="AlphaFoldDB" id="A0A520RWI4"/>
<evidence type="ECO:0000313" key="5">
    <source>
        <dbReference type="EMBL" id="RZO74557.1"/>
    </source>
</evidence>
<gene>
    <name evidence="5" type="ORF">EVA69_05785</name>
</gene>
<dbReference type="Pfam" id="PF03150">
    <property type="entry name" value="CCP_MauG"/>
    <property type="match status" value="1"/>
</dbReference>
<dbReference type="InterPro" id="IPR004852">
    <property type="entry name" value="Di-haem_cyt_c_peroxidsae"/>
</dbReference>
<feature type="domain" description="Di-haem cytochrome c peroxidase" evidence="4">
    <location>
        <begin position="64"/>
        <end position="238"/>
    </location>
</feature>
<evidence type="ECO:0000256" key="1">
    <source>
        <dbReference type="ARBA" id="ARBA00004196"/>
    </source>
</evidence>
<dbReference type="PANTHER" id="PTHR30600">
    <property type="entry name" value="CYTOCHROME C PEROXIDASE-RELATED"/>
    <property type="match status" value="1"/>
</dbReference>
<reference evidence="5 6" key="1">
    <citation type="submission" date="2019-02" db="EMBL/GenBank/DDBJ databases">
        <title>Prokaryotic population dynamics and viral predation in marine succession experiment using metagenomics: the confinement effect.</title>
        <authorList>
            <person name="Haro-Moreno J.M."/>
            <person name="Rodriguez-Valera F."/>
            <person name="Lopez-Perez M."/>
        </authorList>
    </citation>
    <scope>NUCLEOTIDE SEQUENCE [LARGE SCALE GENOMIC DNA]</scope>
    <source>
        <strain evidence="5">MED-G158</strain>
    </source>
</reference>
<dbReference type="PANTHER" id="PTHR30600:SF10">
    <property type="entry name" value="BLL6722 PROTEIN"/>
    <property type="match status" value="1"/>
</dbReference>
<dbReference type="GO" id="GO:0004130">
    <property type="term" value="F:cytochrome-c peroxidase activity"/>
    <property type="evidence" value="ECO:0007669"/>
    <property type="project" value="TreeGrafter"/>
</dbReference>
<organism evidence="5 6">
    <name type="scientific">OM182 bacterium</name>
    <dbReference type="NCBI Taxonomy" id="2510334"/>
    <lineage>
        <taxon>Bacteria</taxon>
        <taxon>Pseudomonadati</taxon>
        <taxon>Pseudomonadota</taxon>
        <taxon>Gammaproteobacteria</taxon>
        <taxon>OMG group</taxon>
        <taxon>OM182 clade</taxon>
    </lineage>
</organism>
<dbReference type="SUPFAM" id="SSF46626">
    <property type="entry name" value="Cytochrome c"/>
    <property type="match status" value="2"/>
</dbReference>
<dbReference type="InterPro" id="IPR036909">
    <property type="entry name" value="Cyt_c-like_dom_sf"/>
</dbReference>
<evidence type="ECO:0000256" key="3">
    <source>
        <dbReference type="ARBA" id="ARBA00023002"/>
    </source>
</evidence>
<proteinExistence type="predicted"/>
<keyword evidence="3" id="KW-0560">Oxidoreductase</keyword>
<evidence type="ECO:0000259" key="4">
    <source>
        <dbReference type="Pfam" id="PF03150"/>
    </source>
</evidence>
<dbReference type="GO" id="GO:0020037">
    <property type="term" value="F:heme binding"/>
    <property type="evidence" value="ECO:0007669"/>
    <property type="project" value="InterPro"/>
</dbReference>
<comment type="caution">
    <text evidence="5">The sequence shown here is derived from an EMBL/GenBank/DDBJ whole genome shotgun (WGS) entry which is preliminary data.</text>
</comment>
<keyword evidence="2" id="KW-0732">Signal</keyword>
<dbReference type="EMBL" id="SHAH01000096">
    <property type="protein sequence ID" value="RZO74557.1"/>
    <property type="molecule type" value="Genomic_DNA"/>
</dbReference>
<keyword evidence="5" id="KW-0575">Peroxidase</keyword>
<name>A0A520RWI4_9GAMM</name>
<dbReference type="GO" id="GO:0009055">
    <property type="term" value="F:electron transfer activity"/>
    <property type="evidence" value="ECO:0007669"/>
    <property type="project" value="InterPro"/>
</dbReference>
<dbReference type="GO" id="GO:0030313">
    <property type="term" value="C:cell envelope"/>
    <property type="evidence" value="ECO:0007669"/>
    <property type="project" value="UniProtKB-SubCell"/>
</dbReference>
<dbReference type="Proteomes" id="UP000320404">
    <property type="component" value="Unassembled WGS sequence"/>
</dbReference>
<dbReference type="Gene3D" id="1.10.760.10">
    <property type="entry name" value="Cytochrome c-like domain"/>
    <property type="match status" value="2"/>
</dbReference>
<evidence type="ECO:0000313" key="6">
    <source>
        <dbReference type="Proteomes" id="UP000320404"/>
    </source>
</evidence>
<evidence type="ECO:0000256" key="2">
    <source>
        <dbReference type="ARBA" id="ARBA00022729"/>
    </source>
</evidence>
<dbReference type="InterPro" id="IPR051395">
    <property type="entry name" value="Cytochrome_c_Peroxidase/MauG"/>
</dbReference>
<accession>A0A520RWI4</accession>
<protein>
    <submittedName>
        <fullName evidence="5">Cytochrome-c peroxidase</fullName>
    </submittedName>
</protein>
<sequence length="421" mass="45572">MKRFLIPGLLVIGLGAGLGWQLLPAPLPQAWTPQEAALIQSLSLSQLPALSPDPSNAVADNESAAKLGQLLYFDSRMSGNGEVACATCHQPERYFTDGLPLAAGTALGPRHTPSLVGLSHSPWFYWDGRKDSQWAQALAPIEAGHEHNLDRLQVIRLIAKDRDYSERYTALFGELPSLPATPQAASPLGNAEASASWQRLSLAQQSGINRAFANLGKSLAAYQRKLLPGPSRFDEYADQVSSESGISGNGMLSRVEIAGLKLFIGDGQCISCHNGPLFTNFEFHNTGVLAVAGQLPPMGRYDGIRLARKDEFNCLSYYSDAQPEECIELRFAKDDNELVGAQKTPSLRNITETAPYMHGGQIADLTAVMQHYNDAPTSMLSHNEAKPLGLRPVQLSQLVAFMQTLTAPLNVDPGWLVAPSQ</sequence>